<name>A0A4R1RSE3_9FLAO</name>
<sequence>MERYESYRSTDLDLINEIPVHWQTGKMNYFMEVKDGTHDSPSYVDEDEFSFPLVTSKDLVSGNLEFNKCKFITKEDHYQIIKRSDVSKGDILMPMIGTVGSPVIVKTDREFSIKNVALFKTSNSNKINVSYLNYLLSSDFVERQFDLNSNGGVQNFVSLSVLRKLNVFYFPINEQTHIANYLDHQTAIIDALIEKKELLIQKLQAQRQAIINEAVTKGLNPNANMKDSGIEWLGEIPEHWEVKKLKHLGESITGITYSPDDVTDNGTLVLRSSNIQNGKLELNDTVYVNKQIAKKYITITGDILLCSRNGSRNLIGKNIMLDARVENQSWGAFMTIYRSDYNSFMYYFFNSDIFTGLSSLFLSSTINQLTIGVLNNMQIAFPTDENERESIIRELKTQTKKLNKIISLNNMQIKKLKSYRQSIISEAVTGKIDVRDWQPKTTQMA</sequence>
<evidence type="ECO:0000256" key="3">
    <source>
        <dbReference type="ARBA" id="ARBA00023125"/>
    </source>
</evidence>
<dbReference type="PANTHER" id="PTHR43140">
    <property type="entry name" value="TYPE-1 RESTRICTION ENZYME ECOKI SPECIFICITY PROTEIN"/>
    <property type="match status" value="1"/>
</dbReference>
<dbReference type="PANTHER" id="PTHR43140:SF1">
    <property type="entry name" value="TYPE I RESTRICTION ENZYME ECOKI SPECIFICITY SUBUNIT"/>
    <property type="match status" value="1"/>
</dbReference>
<keyword evidence="3" id="KW-0238">DNA-binding</keyword>
<dbReference type="OrthoDB" id="667970at2"/>
<dbReference type="InterPro" id="IPR000055">
    <property type="entry name" value="Restrct_endonuc_typeI_TRD"/>
</dbReference>
<dbReference type="CDD" id="cd17265">
    <property type="entry name" value="RMtype1_S_Eco4255III-TRD2-CR2_like"/>
    <property type="match status" value="1"/>
</dbReference>
<comment type="caution">
    <text evidence="5">The sequence shown here is derived from an EMBL/GenBank/DDBJ whole genome shotgun (WGS) entry which is preliminary data.</text>
</comment>
<dbReference type="Proteomes" id="UP000295455">
    <property type="component" value="Unassembled WGS sequence"/>
</dbReference>
<dbReference type="GO" id="GO:0003677">
    <property type="term" value="F:DNA binding"/>
    <property type="evidence" value="ECO:0007669"/>
    <property type="project" value="UniProtKB-KW"/>
</dbReference>
<dbReference type="SUPFAM" id="SSF116734">
    <property type="entry name" value="DNA methylase specificity domain"/>
    <property type="match status" value="2"/>
</dbReference>
<evidence type="ECO:0000259" key="4">
    <source>
        <dbReference type="Pfam" id="PF01420"/>
    </source>
</evidence>
<dbReference type="Gene3D" id="3.90.220.20">
    <property type="entry name" value="DNA methylase specificity domains"/>
    <property type="match status" value="2"/>
</dbReference>
<protein>
    <submittedName>
        <fullName evidence="5">Type I restriction enzyme S subunit</fullName>
    </submittedName>
</protein>
<accession>A0A4R1RSE3</accession>
<dbReference type="Gene3D" id="1.10.287.1120">
    <property type="entry name" value="Bipartite methylase S protein"/>
    <property type="match status" value="1"/>
</dbReference>
<keyword evidence="6" id="KW-1185">Reference proteome</keyword>
<evidence type="ECO:0000256" key="1">
    <source>
        <dbReference type="ARBA" id="ARBA00010923"/>
    </source>
</evidence>
<evidence type="ECO:0000313" key="6">
    <source>
        <dbReference type="Proteomes" id="UP000295455"/>
    </source>
</evidence>
<organism evidence="5 6">
    <name type="scientific">Mariniflexile fucanivorans</name>
    <dbReference type="NCBI Taxonomy" id="264023"/>
    <lineage>
        <taxon>Bacteria</taxon>
        <taxon>Pseudomonadati</taxon>
        <taxon>Bacteroidota</taxon>
        <taxon>Flavobacteriia</taxon>
        <taxon>Flavobacteriales</taxon>
        <taxon>Flavobacteriaceae</taxon>
        <taxon>Mariniflexile</taxon>
    </lineage>
</organism>
<dbReference type="AlphaFoldDB" id="A0A4R1RSE3"/>
<dbReference type="CDD" id="cd17246">
    <property type="entry name" value="RMtype1_S_SonII-TRD2-CR2_like"/>
    <property type="match status" value="1"/>
</dbReference>
<dbReference type="RefSeq" id="WP_132214942.1">
    <property type="nucleotide sequence ID" value="NZ_OX156936.1"/>
</dbReference>
<feature type="domain" description="Type I restriction modification DNA specificity" evidence="4">
    <location>
        <begin position="19"/>
        <end position="196"/>
    </location>
</feature>
<dbReference type="InterPro" id="IPR051212">
    <property type="entry name" value="Type-I_RE_S_subunit"/>
</dbReference>
<feature type="domain" description="Type I restriction modification DNA specificity" evidence="4">
    <location>
        <begin position="237"/>
        <end position="405"/>
    </location>
</feature>
<gene>
    <name evidence="5" type="ORF">EV196_101732</name>
</gene>
<keyword evidence="2" id="KW-0680">Restriction system</keyword>
<dbReference type="InterPro" id="IPR044946">
    <property type="entry name" value="Restrct_endonuc_typeI_TRD_sf"/>
</dbReference>
<proteinExistence type="inferred from homology"/>
<comment type="similarity">
    <text evidence="1">Belongs to the type-I restriction system S methylase family.</text>
</comment>
<evidence type="ECO:0000256" key="2">
    <source>
        <dbReference type="ARBA" id="ARBA00022747"/>
    </source>
</evidence>
<dbReference type="GO" id="GO:0009307">
    <property type="term" value="P:DNA restriction-modification system"/>
    <property type="evidence" value="ECO:0007669"/>
    <property type="project" value="UniProtKB-KW"/>
</dbReference>
<dbReference type="EMBL" id="SLUP01000001">
    <property type="protein sequence ID" value="TCL69294.1"/>
    <property type="molecule type" value="Genomic_DNA"/>
</dbReference>
<dbReference type="Pfam" id="PF01420">
    <property type="entry name" value="Methylase_S"/>
    <property type="match status" value="2"/>
</dbReference>
<evidence type="ECO:0000313" key="5">
    <source>
        <dbReference type="EMBL" id="TCL69294.1"/>
    </source>
</evidence>
<reference evidence="5 6" key="1">
    <citation type="submission" date="2019-03" db="EMBL/GenBank/DDBJ databases">
        <title>Genomic Encyclopedia of Type Strains, Phase IV (KMG-IV): sequencing the most valuable type-strain genomes for metagenomic binning, comparative biology and taxonomic classification.</title>
        <authorList>
            <person name="Goeker M."/>
        </authorList>
    </citation>
    <scope>NUCLEOTIDE SEQUENCE [LARGE SCALE GENOMIC DNA]</scope>
    <source>
        <strain evidence="5 6">DSM 18792</strain>
    </source>
</reference>